<evidence type="ECO:0000256" key="6">
    <source>
        <dbReference type="SAM" id="Phobius"/>
    </source>
</evidence>
<dbReference type="InterPro" id="IPR036259">
    <property type="entry name" value="MFS_trans_sf"/>
</dbReference>
<proteinExistence type="predicted"/>
<feature type="transmembrane region" description="Helical" evidence="6">
    <location>
        <begin position="213"/>
        <end position="233"/>
    </location>
</feature>
<keyword evidence="9" id="KW-1185">Reference proteome</keyword>
<evidence type="ECO:0000256" key="3">
    <source>
        <dbReference type="ARBA" id="ARBA00022692"/>
    </source>
</evidence>
<feature type="domain" description="Major facilitator superfamily (MFS) profile" evidence="7">
    <location>
        <begin position="17"/>
        <end position="393"/>
    </location>
</feature>
<feature type="transmembrane region" description="Helical" evidence="6">
    <location>
        <begin position="107"/>
        <end position="129"/>
    </location>
</feature>
<dbReference type="InterPro" id="IPR011701">
    <property type="entry name" value="MFS"/>
</dbReference>
<dbReference type="GO" id="GO:0005886">
    <property type="term" value="C:plasma membrane"/>
    <property type="evidence" value="ECO:0007669"/>
    <property type="project" value="UniProtKB-SubCell"/>
</dbReference>
<feature type="transmembrane region" description="Helical" evidence="6">
    <location>
        <begin position="280"/>
        <end position="298"/>
    </location>
</feature>
<feature type="transmembrane region" description="Helical" evidence="6">
    <location>
        <begin position="82"/>
        <end position="101"/>
    </location>
</feature>
<dbReference type="InterPro" id="IPR050189">
    <property type="entry name" value="MFS_Efflux_Transporters"/>
</dbReference>
<evidence type="ECO:0000313" key="8">
    <source>
        <dbReference type="EMBL" id="CCB89251.1"/>
    </source>
</evidence>
<dbReference type="Pfam" id="PF07690">
    <property type="entry name" value="MFS_1"/>
    <property type="match status" value="2"/>
</dbReference>
<dbReference type="KEGG" id="sng:SNE_A13740"/>
<sequence length="403" mass="44601">MHNVTETKTRFTPYIPFLTLISFISFVNILARVIFSPLTPFICSEMNLCHADTGNIFLVLSLGFAITLFASQYLSAKFSHKFTIIFSVLTTGFALMLTAYANSFEQFRWAIFVVGVSAGFFIPSAVALIRENVPNHHLGKAFGIFGTAQSFAFILGPLFVQFFIQFYNWRGILNGFGLLSAVLSLILLFMIRRKEEKSVPITFSFAREVFSRPSFWIINLLLCIINGLNIGIYNMAPDYFERHNLLEAHEVNHLIIIARTISIFTAIVGGYVADRLGLKKSLVIILVICGTVTAMMGMTNPLLALLLFCIQSPIAACLMPIIHYGVATIATPEKNAAMVSIMAPFGFTFGAGIVPQVLGFFGDSNLYAEGFVIFGVTSLLCALVFSLNAVYKHVYLSQVKSME</sequence>
<feature type="transmembrane region" description="Helical" evidence="6">
    <location>
        <begin position="12"/>
        <end position="35"/>
    </location>
</feature>
<feature type="transmembrane region" description="Helical" evidence="6">
    <location>
        <begin position="304"/>
        <end position="324"/>
    </location>
</feature>
<evidence type="ECO:0000259" key="7">
    <source>
        <dbReference type="PROSITE" id="PS50850"/>
    </source>
</evidence>
<dbReference type="EMBL" id="FR872582">
    <property type="protein sequence ID" value="CCB89251.1"/>
    <property type="molecule type" value="Genomic_DNA"/>
</dbReference>
<dbReference type="Proteomes" id="UP000000496">
    <property type="component" value="Chromosome gsn.131"/>
</dbReference>
<evidence type="ECO:0000256" key="2">
    <source>
        <dbReference type="ARBA" id="ARBA00022475"/>
    </source>
</evidence>
<evidence type="ECO:0000256" key="5">
    <source>
        <dbReference type="ARBA" id="ARBA00023136"/>
    </source>
</evidence>
<dbReference type="Gene3D" id="1.20.1250.20">
    <property type="entry name" value="MFS general substrate transporter like domains"/>
    <property type="match status" value="2"/>
</dbReference>
<dbReference type="InterPro" id="IPR020846">
    <property type="entry name" value="MFS_dom"/>
</dbReference>
<keyword evidence="3 6" id="KW-0812">Transmembrane</keyword>
<reference key="1">
    <citation type="journal article" date="2011" name="Mol. Biol. Evol.">
        <title>Unity in variety -- the pan-genome of the Chlamydiae.</title>
        <authorList>
            <person name="Collingro A."/>
            <person name="Tischler P."/>
            <person name="Weinmaier T."/>
            <person name="Penz T."/>
            <person name="Heinz E."/>
            <person name="Brunham R.C."/>
            <person name="Read T.D."/>
            <person name="Bavoil P.M."/>
            <person name="Sachse K."/>
            <person name="Kahane S."/>
            <person name="Friedman M.G."/>
            <person name="Rattei T."/>
            <person name="Myers G.S.A."/>
            <person name="Horn M."/>
        </authorList>
    </citation>
    <scope>NUCLEOTIDE SEQUENCE</scope>
    <source>
        <strain>Z</strain>
    </source>
</reference>
<evidence type="ECO:0000256" key="1">
    <source>
        <dbReference type="ARBA" id="ARBA00004651"/>
    </source>
</evidence>
<accession>F8L8V8</accession>
<feature type="transmembrane region" description="Helical" evidence="6">
    <location>
        <begin position="141"/>
        <end position="166"/>
    </location>
</feature>
<reference evidence="8 9" key="2">
    <citation type="journal article" date="2011" name="Mol. Biol. Evol.">
        <title>Unity in variety--the pan-genome of the Chlamydiae.</title>
        <authorList>
            <person name="Collingro A."/>
            <person name="Tischler P."/>
            <person name="Weinmaier T."/>
            <person name="Penz T."/>
            <person name="Heinz E."/>
            <person name="Brunham R.C."/>
            <person name="Read T.D."/>
            <person name="Bavoil P.M."/>
            <person name="Sachse K."/>
            <person name="Kahane S."/>
            <person name="Friedman M.G."/>
            <person name="Rattei T."/>
            <person name="Myers G.S."/>
            <person name="Horn M."/>
        </authorList>
    </citation>
    <scope>NUCLEOTIDE SEQUENCE [LARGE SCALE GENOMIC DNA]</scope>
    <source>
        <strain evidence="9">ATCC VR-1471 / Z</strain>
    </source>
</reference>
<evidence type="ECO:0000256" key="4">
    <source>
        <dbReference type="ARBA" id="ARBA00022989"/>
    </source>
</evidence>
<keyword evidence="4 6" id="KW-1133">Transmembrane helix</keyword>
<dbReference type="GO" id="GO:0022857">
    <property type="term" value="F:transmembrane transporter activity"/>
    <property type="evidence" value="ECO:0007669"/>
    <property type="project" value="InterPro"/>
</dbReference>
<comment type="subcellular location">
    <subcellularLocation>
        <location evidence="1">Cell membrane</location>
        <topology evidence="1">Multi-pass membrane protein</topology>
    </subcellularLocation>
</comment>
<dbReference type="eggNOG" id="COG2814">
    <property type="taxonomic scope" value="Bacteria"/>
</dbReference>
<dbReference type="AlphaFoldDB" id="F8L8V8"/>
<feature type="transmembrane region" description="Helical" evidence="6">
    <location>
        <begin position="336"/>
        <end position="358"/>
    </location>
</feature>
<dbReference type="OrthoDB" id="142423at2"/>
<evidence type="ECO:0000313" key="9">
    <source>
        <dbReference type="Proteomes" id="UP000000496"/>
    </source>
</evidence>
<keyword evidence="2" id="KW-1003">Cell membrane</keyword>
<feature type="transmembrane region" description="Helical" evidence="6">
    <location>
        <begin position="253"/>
        <end position="273"/>
    </location>
</feature>
<dbReference type="SUPFAM" id="SSF103473">
    <property type="entry name" value="MFS general substrate transporter"/>
    <property type="match status" value="1"/>
</dbReference>
<dbReference type="PROSITE" id="PS50850">
    <property type="entry name" value="MFS"/>
    <property type="match status" value="1"/>
</dbReference>
<feature type="transmembrane region" description="Helical" evidence="6">
    <location>
        <begin position="172"/>
        <end position="192"/>
    </location>
</feature>
<protein>
    <recommendedName>
        <fullName evidence="7">Major facilitator superfamily (MFS) profile domain-containing protein</fullName>
    </recommendedName>
</protein>
<dbReference type="PANTHER" id="PTHR43124">
    <property type="entry name" value="PURINE EFFLUX PUMP PBUE"/>
    <property type="match status" value="1"/>
</dbReference>
<organism evidence="8 9">
    <name type="scientific">Simkania negevensis (strain ATCC VR-1471 / DSM 27360 / Z)</name>
    <dbReference type="NCBI Taxonomy" id="331113"/>
    <lineage>
        <taxon>Bacteria</taxon>
        <taxon>Pseudomonadati</taxon>
        <taxon>Chlamydiota</taxon>
        <taxon>Chlamydiia</taxon>
        <taxon>Parachlamydiales</taxon>
        <taxon>Simkaniaceae</taxon>
        <taxon>Simkania</taxon>
    </lineage>
</organism>
<feature type="transmembrane region" description="Helical" evidence="6">
    <location>
        <begin position="55"/>
        <end position="75"/>
    </location>
</feature>
<dbReference type="HOGENOM" id="CLU_692091_0_0_0"/>
<dbReference type="RefSeq" id="WP_013943718.1">
    <property type="nucleotide sequence ID" value="NC_015713.1"/>
</dbReference>
<feature type="transmembrane region" description="Helical" evidence="6">
    <location>
        <begin position="370"/>
        <end position="391"/>
    </location>
</feature>
<keyword evidence="5 6" id="KW-0472">Membrane</keyword>
<name>F8L8V8_SIMNZ</name>
<dbReference type="STRING" id="331113.SNE_A13740"/>
<gene>
    <name evidence="8" type="ordered locus">SNE_A13740</name>
</gene>
<dbReference type="PANTHER" id="PTHR43124:SF3">
    <property type="entry name" value="CHLORAMPHENICOL EFFLUX PUMP RV0191"/>
    <property type="match status" value="1"/>
</dbReference>